<dbReference type="AlphaFoldDB" id="A0A0N9HSV0"/>
<organism evidence="1 2">
    <name type="scientific">Kibdelosporangium phytohabitans</name>
    <dbReference type="NCBI Taxonomy" id="860235"/>
    <lineage>
        <taxon>Bacteria</taxon>
        <taxon>Bacillati</taxon>
        <taxon>Actinomycetota</taxon>
        <taxon>Actinomycetes</taxon>
        <taxon>Pseudonocardiales</taxon>
        <taxon>Pseudonocardiaceae</taxon>
        <taxon>Kibdelosporangium</taxon>
    </lineage>
</organism>
<reference evidence="1 2" key="1">
    <citation type="submission" date="2015-07" db="EMBL/GenBank/DDBJ databases">
        <title>Genome sequencing of Kibdelosporangium phytohabitans.</title>
        <authorList>
            <person name="Qin S."/>
            <person name="Xing K."/>
        </authorList>
    </citation>
    <scope>NUCLEOTIDE SEQUENCE [LARGE SCALE GENOMIC DNA]</scope>
    <source>
        <strain evidence="1 2">KLBMP1111</strain>
    </source>
</reference>
<evidence type="ECO:0000313" key="2">
    <source>
        <dbReference type="Proteomes" id="UP000063699"/>
    </source>
</evidence>
<name>A0A0N9HSV0_9PSEU</name>
<accession>A0A0N9HSV0</accession>
<dbReference type="Proteomes" id="UP000063699">
    <property type="component" value="Chromosome"/>
</dbReference>
<evidence type="ECO:0008006" key="3">
    <source>
        <dbReference type="Google" id="ProtNLM"/>
    </source>
</evidence>
<gene>
    <name evidence="1" type="ORF">AOZ06_05140</name>
</gene>
<dbReference type="KEGG" id="kphy:AOZ06_05140"/>
<keyword evidence="2" id="KW-1185">Reference proteome</keyword>
<dbReference type="EMBL" id="CP012752">
    <property type="protein sequence ID" value="ALG06392.1"/>
    <property type="molecule type" value="Genomic_DNA"/>
</dbReference>
<evidence type="ECO:0000313" key="1">
    <source>
        <dbReference type="EMBL" id="ALG06392.1"/>
    </source>
</evidence>
<protein>
    <recommendedName>
        <fullName evidence="3">SH3b domain-containing protein</fullName>
    </recommendedName>
</protein>
<sequence length="85" mass="9379">MLEVGGTKTVAKACGENFHYIAGNGVRIRKTPGGVALGAAWYWERVNLGARNGSWQYVTFYQRTSGIRAGWVAAQYVEFHQPTCP</sequence>
<proteinExistence type="predicted"/>